<reference evidence="8 9" key="1">
    <citation type="submission" date="2022-05" db="EMBL/GenBank/DDBJ databases">
        <authorList>
            <consortium name="Genoscope - CEA"/>
            <person name="William W."/>
        </authorList>
    </citation>
    <scope>NUCLEOTIDE SEQUENCE [LARGE SCALE GENOMIC DNA]</scope>
</reference>
<evidence type="ECO:0000256" key="4">
    <source>
        <dbReference type="SAM" id="MobiDB-lite"/>
    </source>
</evidence>
<evidence type="ECO:0000256" key="6">
    <source>
        <dbReference type="SAM" id="SignalP"/>
    </source>
</evidence>
<feature type="compositionally biased region" description="Polar residues" evidence="4">
    <location>
        <begin position="172"/>
        <end position="202"/>
    </location>
</feature>
<feature type="region of interest" description="Disordered" evidence="4">
    <location>
        <begin position="163"/>
        <end position="206"/>
    </location>
</feature>
<sequence length="261" mass="28524">MNKQRGNATMRLSTICLLIVLLLGVNFGRGEVNSCSMLQRLHGEMVNIKQAKENAEKEAGIVSVPKAMTVNSSVDCEQGCCGNINCTVYLFYPRQPSNDEHQNYDCFFLNCRPQNLCSLVNVSSKAEGAVVGIRDLQLAGNSVEPKMSSNLASVSLSTEAVPHANDGEKKSNLTTKPSSTASTQKSTNATSTAQSEVSTTSMPLKVKKTNENNHTTYGSLVIALAFGILFFLAVLVLIGRPWWYSFHRPRYSKVDYLMNGL</sequence>
<evidence type="ECO:0000313" key="8">
    <source>
        <dbReference type="EMBL" id="CAH3016443.1"/>
    </source>
</evidence>
<organism evidence="8 9">
    <name type="scientific">Porites evermanni</name>
    <dbReference type="NCBI Taxonomy" id="104178"/>
    <lineage>
        <taxon>Eukaryota</taxon>
        <taxon>Metazoa</taxon>
        <taxon>Cnidaria</taxon>
        <taxon>Anthozoa</taxon>
        <taxon>Hexacorallia</taxon>
        <taxon>Scleractinia</taxon>
        <taxon>Fungiina</taxon>
        <taxon>Poritidae</taxon>
        <taxon>Porites</taxon>
    </lineage>
</organism>
<keyword evidence="2 5" id="KW-0472">Membrane</keyword>
<feature type="transmembrane region" description="Helical" evidence="5">
    <location>
        <begin position="217"/>
        <end position="238"/>
    </location>
</feature>
<dbReference type="Pfam" id="PF07502">
    <property type="entry name" value="MANEC"/>
    <property type="match status" value="1"/>
</dbReference>
<evidence type="ECO:0000313" key="9">
    <source>
        <dbReference type="Proteomes" id="UP001159427"/>
    </source>
</evidence>
<comment type="subcellular location">
    <subcellularLocation>
        <location evidence="1">Membrane</location>
    </subcellularLocation>
</comment>
<keyword evidence="5" id="KW-0812">Transmembrane</keyword>
<feature type="domain" description="MANSC" evidence="7">
    <location>
        <begin position="58"/>
        <end position="121"/>
    </location>
</feature>
<keyword evidence="5" id="KW-1133">Transmembrane helix</keyword>
<keyword evidence="6" id="KW-0732">Signal</keyword>
<keyword evidence="9" id="KW-1185">Reference proteome</keyword>
<evidence type="ECO:0000256" key="2">
    <source>
        <dbReference type="ARBA" id="ARBA00023136"/>
    </source>
</evidence>
<feature type="signal peptide" evidence="6">
    <location>
        <begin position="1"/>
        <end position="30"/>
    </location>
</feature>
<evidence type="ECO:0000256" key="1">
    <source>
        <dbReference type="ARBA" id="ARBA00004370"/>
    </source>
</evidence>
<name>A0ABN8LH98_9CNID</name>
<comment type="caution">
    <text evidence="8">The sequence shown here is derived from an EMBL/GenBank/DDBJ whole genome shotgun (WGS) entry which is preliminary data.</text>
</comment>
<dbReference type="EMBL" id="CALNXI010000041">
    <property type="protein sequence ID" value="CAH3016443.1"/>
    <property type="molecule type" value="Genomic_DNA"/>
</dbReference>
<evidence type="ECO:0000256" key="3">
    <source>
        <dbReference type="ARBA" id="ARBA00023180"/>
    </source>
</evidence>
<accession>A0ABN8LH98</accession>
<keyword evidence="3" id="KW-0325">Glycoprotein</keyword>
<gene>
    <name evidence="8" type="ORF">PEVE_00029341</name>
</gene>
<feature type="chain" id="PRO_5045705346" description="MANSC domain-containing protein" evidence="6">
    <location>
        <begin position="31"/>
        <end position="261"/>
    </location>
</feature>
<dbReference type="Proteomes" id="UP001159427">
    <property type="component" value="Unassembled WGS sequence"/>
</dbReference>
<evidence type="ECO:0000259" key="7">
    <source>
        <dbReference type="Pfam" id="PF07502"/>
    </source>
</evidence>
<dbReference type="InterPro" id="IPR013980">
    <property type="entry name" value="MANSC_dom"/>
</dbReference>
<proteinExistence type="predicted"/>
<protein>
    <recommendedName>
        <fullName evidence="7">MANSC domain-containing protein</fullName>
    </recommendedName>
</protein>
<evidence type="ECO:0000256" key="5">
    <source>
        <dbReference type="SAM" id="Phobius"/>
    </source>
</evidence>